<dbReference type="Gene3D" id="2.60.40.10">
    <property type="entry name" value="Immunoglobulins"/>
    <property type="match status" value="1"/>
</dbReference>
<dbReference type="AlphaFoldDB" id="A0A317G0S7"/>
<dbReference type="Pfam" id="PF00128">
    <property type="entry name" value="Alpha-amylase"/>
    <property type="match status" value="2"/>
</dbReference>
<keyword evidence="6" id="KW-1185">Reference proteome</keyword>
<evidence type="ECO:0000259" key="4">
    <source>
        <dbReference type="SMART" id="SM00642"/>
    </source>
</evidence>
<protein>
    <submittedName>
        <fullName evidence="5">Alpha-glycosidase</fullName>
    </submittedName>
</protein>
<evidence type="ECO:0000313" key="5">
    <source>
        <dbReference type="EMBL" id="PWT26781.1"/>
    </source>
</evidence>
<dbReference type="CDD" id="cd11338">
    <property type="entry name" value="AmyAc_CMD"/>
    <property type="match status" value="1"/>
</dbReference>
<dbReference type="Proteomes" id="UP000245488">
    <property type="component" value="Chromosome"/>
</dbReference>
<dbReference type="InterPro" id="IPR006047">
    <property type="entry name" value="GH13_cat_dom"/>
</dbReference>
<dbReference type="SUPFAM" id="SSF51445">
    <property type="entry name" value="(Trans)glycosidases"/>
    <property type="match status" value="1"/>
</dbReference>
<dbReference type="EMBL" id="NXNG01000001">
    <property type="protein sequence ID" value="PWT26781.1"/>
    <property type="molecule type" value="Genomic_DNA"/>
</dbReference>
<comment type="caution">
    <text evidence="5">The sequence shown here is derived from an EMBL/GenBank/DDBJ whole genome shotgun (WGS) entry which is preliminary data.</text>
</comment>
<dbReference type="PANTHER" id="PTHR10357:SF210">
    <property type="entry name" value="MALTODEXTRIN GLUCOSIDASE"/>
    <property type="match status" value="1"/>
</dbReference>
<dbReference type="InterPro" id="IPR017853">
    <property type="entry name" value="GH"/>
</dbReference>
<sequence length="712" mass="82019">MLPIDRRGDAMIDLSLLFHDISGQYVDKAEQDIFSDVSIYFRTGHGQADKVFLCTDEYEYQMNLMNKTGVKEMLPGYESGVFDYYEVRIQLGDKPLSYFFKVVASKDKDEAASDNTENPAIVYYDHRGAFTKKPAADNHMAFRLFPGTHAPSWARGAVMYQIFVDRFCNGDKSNDVLTDEYHYNGGHTVRVSDWDKYPHPSESYKEFYGGDLQGVIDKLDYLKDLGVDVLYLNPIFASPSSHKYDTMDYDHIDPHFGKIVEDKGDTLEKDITDNRKATQFVNRVTNIKNLDASDLLFAKLVEEAHKRGMKVIIDGVFNHCGSFNKWLDREIIYGGGAFESEDSAYHNWFDFKKKKKWPYNNSYDGWWGYDTLPKLNFEGSETLQQYILKLGRKWVSAPFNADGWRLDVATDLGHSESFNHEFWSRFRKAVRDANPEAIILAENYGTSRNWLLGDQWDTIMNYDAFMEPVTWFLTGEDKHSDSFRKNRLNNTSYFWKSMKKAIGENFGNFSMYTAMNQLDNHDHSRFMTRTNMKPGRSSDKKGPEAADEGINKGIFREAVVLQMTWPGAPTLYYGDEAGVCGYTDPDNRRTYPWGHEDKELIDFHKNIISIHKKYDEFTEGALIQLGDTKAKGILSYGRFTAKSASVIILNNNKKEKEITLDLKPLGIPKDCVLERLILTTEDGFDIKKEALKVREWTLTFTMPAYSSVVLRY</sequence>
<dbReference type="GO" id="GO:0005975">
    <property type="term" value="P:carbohydrate metabolic process"/>
    <property type="evidence" value="ECO:0007669"/>
    <property type="project" value="InterPro"/>
</dbReference>
<proteinExistence type="inferred from homology"/>
<dbReference type="InterPro" id="IPR004185">
    <property type="entry name" value="Glyco_hydro_13_lg-like_dom"/>
</dbReference>
<dbReference type="InterPro" id="IPR013783">
    <property type="entry name" value="Ig-like_fold"/>
</dbReference>
<dbReference type="SUPFAM" id="SSF81296">
    <property type="entry name" value="E set domains"/>
    <property type="match status" value="1"/>
</dbReference>
<dbReference type="SMART" id="SM00642">
    <property type="entry name" value="Aamy"/>
    <property type="match status" value="1"/>
</dbReference>
<feature type="domain" description="Glycosyl hydrolase family 13 catalytic" evidence="4">
    <location>
        <begin position="161"/>
        <end position="611"/>
    </location>
</feature>
<reference evidence="5 6" key="1">
    <citation type="submission" date="2017-09" db="EMBL/GenBank/DDBJ databases">
        <title>High-quality draft genome sequence of Butyrivibrio fibrisolvens INBov1, isolated from cow rumen.</title>
        <authorList>
            <person name="Rodriguez Hernaez J."/>
            <person name="Rivarola M."/>
            <person name="Paniego N."/>
            <person name="Cravero S."/>
            <person name="Ceron Cucchi M."/>
            <person name="Martinez M.C."/>
        </authorList>
    </citation>
    <scope>NUCLEOTIDE SEQUENCE [LARGE SCALE GENOMIC DNA]</scope>
    <source>
        <strain evidence="5 6">INBov1</strain>
    </source>
</reference>
<dbReference type="GO" id="GO:0004553">
    <property type="term" value="F:hydrolase activity, hydrolyzing O-glycosyl compounds"/>
    <property type="evidence" value="ECO:0007669"/>
    <property type="project" value="InterPro"/>
</dbReference>
<evidence type="ECO:0000256" key="3">
    <source>
        <dbReference type="ARBA" id="ARBA00023295"/>
    </source>
</evidence>
<evidence type="ECO:0000256" key="2">
    <source>
        <dbReference type="ARBA" id="ARBA00022801"/>
    </source>
</evidence>
<name>A0A317G0S7_BUTFI</name>
<dbReference type="CDD" id="cd02857">
    <property type="entry name" value="E_set_CDase_PDE_N"/>
    <property type="match status" value="1"/>
</dbReference>
<accession>A0A317G0S7</accession>
<organism evidence="5 6">
    <name type="scientific">Butyrivibrio fibrisolvens</name>
    <dbReference type="NCBI Taxonomy" id="831"/>
    <lineage>
        <taxon>Bacteria</taxon>
        <taxon>Bacillati</taxon>
        <taxon>Bacillota</taxon>
        <taxon>Clostridia</taxon>
        <taxon>Lachnospirales</taxon>
        <taxon>Lachnospiraceae</taxon>
        <taxon>Butyrivibrio</taxon>
    </lineage>
</organism>
<dbReference type="InterPro" id="IPR013780">
    <property type="entry name" value="Glyco_hydro_b"/>
</dbReference>
<gene>
    <name evidence="5" type="ORF">CPT75_06480</name>
</gene>
<keyword evidence="3 5" id="KW-0326">Glycosidase</keyword>
<dbReference type="InterPro" id="IPR014756">
    <property type="entry name" value="Ig_E-set"/>
</dbReference>
<evidence type="ECO:0000313" key="6">
    <source>
        <dbReference type="Proteomes" id="UP000245488"/>
    </source>
</evidence>
<dbReference type="Pfam" id="PF02903">
    <property type="entry name" value="Alpha-amylase_N"/>
    <property type="match status" value="1"/>
</dbReference>
<comment type="similarity">
    <text evidence="1">Belongs to the glycosyl hydrolase 13 family.</text>
</comment>
<dbReference type="Gene3D" id="3.20.20.80">
    <property type="entry name" value="Glycosidases"/>
    <property type="match status" value="1"/>
</dbReference>
<dbReference type="PANTHER" id="PTHR10357">
    <property type="entry name" value="ALPHA-AMYLASE FAMILY MEMBER"/>
    <property type="match status" value="1"/>
</dbReference>
<dbReference type="Gene3D" id="2.60.40.1180">
    <property type="entry name" value="Golgi alpha-mannosidase II"/>
    <property type="match status" value="1"/>
</dbReference>
<keyword evidence="2" id="KW-0378">Hydrolase</keyword>
<evidence type="ECO:0000256" key="1">
    <source>
        <dbReference type="ARBA" id="ARBA00008061"/>
    </source>
</evidence>